<keyword evidence="1" id="KW-0472">Membrane</keyword>
<sequence length="265" mass="31261">MNKLGLLVFNYNLRYIYKKLFIFAFLSLALSIFNVVYNSYFQNITILDSVVLSFGGYNIENINIIQTMLVFFPYIMIAMVIEMYMDNMMGKNAIFTLPRIMNNKLFYTSNIISMLVVIVMFFFIYDVVLYGISSLIFSGTWISNVFYDYTKYNKNLYSIYRILFNMYFAQIIGTFTISMVQLYITRVTRKLYIGFVVVFVIYILNFSLPKLNFYLGEHILITKLNVLSNNYNHLPLYLFFAVNIIFSILLILLTIKNKETIIDID</sequence>
<feature type="transmembrane region" description="Helical" evidence="1">
    <location>
        <begin position="234"/>
        <end position="255"/>
    </location>
</feature>
<dbReference type="EMBL" id="CP016893">
    <property type="protein sequence ID" value="AST56951.1"/>
    <property type="molecule type" value="Genomic_DNA"/>
</dbReference>
<organism evidence="2 3">
    <name type="scientific">Thermoanaerobacterium thermosaccharolyticum</name>
    <name type="common">Clostridium thermosaccharolyticum</name>
    <dbReference type="NCBI Taxonomy" id="1517"/>
    <lineage>
        <taxon>Bacteria</taxon>
        <taxon>Bacillati</taxon>
        <taxon>Bacillota</taxon>
        <taxon>Clostridia</taxon>
        <taxon>Thermoanaerobacterales</taxon>
        <taxon>Thermoanaerobacteraceae</taxon>
        <taxon>Thermoanaerobacterium</taxon>
    </lineage>
</organism>
<feature type="transmembrane region" description="Helical" evidence="1">
    <location>
        <begin position="105"/>
        <end position="125"/>
    </location>
</feature>
<keyword evidence="1" id="KW-0812">Transmembrane</keyword>
<evidence type="ECO:0000256" key="1">
    <source>
        <dbReference type="SAM" id="Phobius"/>
    </source>
</evidence>
<dbReference type="RefSeq" id="WP_094396946.1">
    <property type="nucleotide sequence ID" value="NZ_CP016893.1"/>
</dbReference>
<evidence type="ECO:0000313" key="3">
    <source>
        <dbReference type="Proteomes" id="UP000214975"/>
    </source>
</evidence>
<gene>
    <name evidence="2" type="ORF">Thert_00805</name>
</gene>
<feature type="transmembrane region" description="Helical" evidence="1">
    <location>
        <begin position="191"/>
        <end position="208"/>
    </location>
</feature>
<keyword evidence="1" id="KW-1133">Transmembrane helix</keyword>
<name>A0A223HWV1_THETR</name>
<dbReference type="Proteomes" id="UP000214975">
    <property type="component" value="Chromosome"/>
</dbReference>
<feature type="transmembrane region" description="Helical" evidence="1">
    <location>
        <begin position="20"/>
        <end position="41"/>
    </location>
</feature>
<evidence type="ECO:0000313" key="2">
    <source>
        <dbReference type="EMBL" id="AST56951.1"/>
    </source>
</evidence>
<feature type="transmembrane region" description="Helical" evidence="1">
    <location>
        <begin position="61"/>
        <end position="84"/>
    </location>
</feature>
<feature type="transmembrane region" description="Helical" evidence="1">
    <location>
        <begin position="162"/>
        <end position="184"/>
    </location>
</feature>
<reference evidence="2 3" key="1">
    <citation type="submission" date="2016-08" db="EMBL/GenBank/DDBJ databases">
        <title>A novel genetic cassette of butanologenic Thermoanaerobacterium thermosaccharolyticum that directly convert cellulose to butanol.</title>
        <authorList>
            <person name="Li T."/>
            <person name="He J."/>
        </authorList>
    </citation>
    <scope>NUCLEOTIDE SEQUENCE [LARGE SCALE GENOMIC DNA]</scope>
    <source>
        <strain evidence="2 3">TG57</strain>
    </source>
</reference>
<dbReference type="AlphaFoldDB" id="A0A223HWV1"/>
<protein>
    <submittedName>
        <fullName evidence="2">NADH dehydrogenase subunit 4</fullName>
    </submittedName>
</protein>
<accession>A0A223HWV1</accession>
<proteinExistence type="predicted"/>